<comment type="caution">
    <text evidence="1">The sequence shown here is derived from an EMBL/GenBank/DDBJ whole genome shotgun (WGS) entry which is preliminary data.</text>
</comment>
<dbReference type="EMBL" id="MFUR01000003">
    <property type="protein sequence ID" value="OGI87390.1"/>
    <property type="molecule type" value="Genomic_DNA"/>
</dbReference>
<organism evidence="1 2">
    <name type="scientific">Candidatus Nomurabacteria bacterium RIFCSPLOWO2_01_FULL_36_16</name>
    <dbReference type="NCBI Taxonomy" id="1801767"/>
    <lineage>
        <taxon>Bacteria</taxon>
        <taxon>Candidatus Nomuraibacteriota</taxon>
    </lineage>
</organism>
<proteinExistence type="predicted"/>
<reference evidence="1 2" key="1">
    <citation type="journal article" date="2016" name="Nat. Commun.">
        <title>Thousands of microbial genomes shed light on interconnected biogeochemical processes in an aquifer system.</title>
        <authorList>
            <person name="Anantharaman K."/>
            <person name="Brown C.T."/>
            <person name="Hug L.A."/>
            <person name="Sharon I."/>
            <person name="Castelle C.J."/>
            <person name="Probst A.J."/>
            <person name="Thomas B.C."/>
            <person name="Singh A."/>
            <person name="Wilkins M.J."/>
            <person name="Karaoz U."/>
            <person name="Brodie E.L."/>
            <person name="Williams K.H."/>
            <person name="Hubbard S.S."/>
            <person name="Banfield J.F."/>
        </authorList>
    </citation>
    <scope>NUCLEOTIDE SEQUENCE [LARGE SCALE GENOMIC DNA]</scope>
</reference>
<protein>
    <submittedName>
        <fullName evidence="1">Uncharacterized protein</fullName>
    </submittedName>
</protein>
<sequence>MNGKIPEPLTRESIINFLSVITSIPVCQLGNETVLGGKNLVKIVISISMRFNKVINIPNPGTFTVGQLVWQLLSHQ</sequence>
<gene>
    <name evidence="1" type="ORF">A3A91_02750</name>
</gene>
<dbReference type="AlphaFoldDB" id="A0A1F6WZS9"/>
<evidence type="ECO:0000313" key="1">
    <source>
        <dbReference type="EMBL" id="OGI87390.1"/>
    </source>
</evidence>
<name>A0A1F6WZS9_9BACT</name>
<dbReference type="Proteomes" id="UP000177001">
    <property type="component" value="Unassembled WGS sequence"/>
</dbReference>
<evidence type="ECO:0000313" key="2">
    <source>
        <dbReference type="Proteomes" id="UP000177001"/>
    </source>
</evidence>
<accession>A0A1F6WZS9</accession>